<dbReference type="AlphaFoldDB" id="A0A1B2FEF9"/>
<dbReference type="EMBL" id="CP016634">
    <property type="protein sequence ID" value="ANY90610.1"/>
    <property type="molecule type" value="Genomic_DNA"/>
</dbReference>
<gene>
    <name evidence="1" type="ORF">IEC33019_5130</name>
</gene>
<evidence type="ECO:0000313" key="1">
    <source>
        <dbReference type="EMBL" id="ANY90610.1"/>
    </source>
</evidence>
<organism evidence="1">
    <name type="scientific">Pseudomonas putida</name>
    <name type="common">Arthrobacter siderocapsulatus</name>
    <dbReference type="NCBI Taxonomy" id="303"/>
    <lineage>
        <taxon>Bacteria</taxon>
        <taxon>Pseudomonadati</taxon>
        <taxon>Pseudomonadota</taxon>
        <taxon>Gammaproteobacteria</taxon>
        <taxon>Pseudomonadales</taxon>
        <taxon>Pseudomonadaceae</taxon>
        <taxon>Pseudomonas</taxon>
    </lineage>
</organism>
<evidence type="ECO:0008006" key="2">
    <source>
        <dbReference type="Google" id="ProtNLM"/>
    </source>
</evidence>
<accession>A0A1B2FEF9</accession>
<dbReference type="OrthoDB" id="6039968at2"/>
<protein>
    <recommendedName>
        <fullName evidence="2">ABM domain-containing protein</fullName>
    </recommendedName>
</protein>
<name>A0A1B2FEF9_PSEPU</name>
<sequence>MSLVSVSALEVSFVGRPSDDVLLTIDELVNVIKCDSECLNYVMVALNKQFSSLIISGFWSDEESMIEHYSTPTFSALLDCLSNNCKSICFRSFFTREELSI</sequence>
<dbReference type="RefSeq" id="WP_028699235.1">
    <property type="nucleotide sequence ID" value="NZ_CP016634.1"/>
</dbReference>
<proteinExistence type="predicted"/>
<reference evidence="1" key="1">
    <citation type="submission" date="2016-07" db="EMBL/GenBank/DDBJ databases">
        <title>New class B carbapenemase carried by novel plasmid in Pseudomonas putida enviromental strain in eastern Amazonia.</title>
        <authorList>
            <person name="Souza C.O."/>
            <person name="Lima K.V."/>
            <person name="Brasiliense D.M."/>
            <person name="Perez-Chaparro P.J."/>
            <person name="Mamizuka E.M."/>
            <person name="Lima M.O."/>
            <person name="Lima L.N."/>
            <person name="McCulloch J.A."/>
        </authorList>
    </citation>
    <scope>NUCLEOTIDE SEQUENCE [LARGE SCALE GENOMIC DNA]</scope>
    <source>
        <strain evidence="1">IEC33019</strain>
    </source>
</reference>